<sequence length="388" mass="43371">MEINIVIKMIICTVVALCLGFFGFFAAAFSLLMGEFQFYTPLIIVTTIALFVFFIMKIFTLAKPRTLKISSLSFLALCVIATVIYEIRESYINNIATVSDQDFNLYGYQPFHEDSSVVALVEPSNLQLESELPILDGATALYPVYSAFARASYPEKEYDVHQSEVMSSQTGEAYRKLIDGVVDIIFAAGPSARQLQMAEEKGVELELTPIGREAFVFFVNEKNPVKGLTVEQIQAIYSGDITNWREVGGNNEAILAFQRPADSGSQTALEKLMGEEPLVEPPTENIASGMGGIIEEVSSYRNYKNAIGFTFRFFSTEMVQNGEVRYLEINGVYPNKETIRNDEYPITSEFYAITAGSDNPNIDVFLQWILSEQGQWLVEETGYVPINN</sequence>
<feature type="transmembrane region" description="Helical" evidence="9">
    <location>
        <begin position="7"/>
        <end position="32"/>
    </location>
</feature>
<keyword evidence="5" id="KW-0592">Phosphate transport</keyword>
<dbReference type="Proteomes" id="UP001589838">
    <property type="component" value="Unassembled WGS sequence"/>
</dbReference>
<dbReference type="RefSeq" id="WP_335962158.1">
    <property type="nucleotide sequence ID" value="NZ_JAXBLX010000025.1"/>
</dbReference>
<gene>
    <name evidence="11" type="ORF">ACFFHM_03620</name>
</gene>
<evidence type="ECO:0000256" key="7">
    <source>
        <dbReference type="ARBA" id="ARBA00023139"/>
    </source>
</evidence>
<feature type="domain" description="PBP" evidence="10">
    <location>
        <begin position="136"/>
        <end position="372"/>
    </location>
</feature>
<organism evidence="11 12">
    <name type="scientific">Halalkalibacter kiskunsagensis</name>
    <dbReference type="NCBI Taxonomy" id="1548599"/>
    <lineage>
        <taxon>Bacteria</taxon>
        <taxon>Bacillati</taxon>
        <taxon>Bacillota</taxon>
        <taxon>Bacilli</taxon>
        <taxon>Bacillales</taxon>
        <taxon>Bacillaceae</taxon>
        <taxon>Halalkalibacter</taxon>
    </lineage>
</organism>
<evidence type="ECO:0000256" key="5">
    <source>
        <dbReference type="ARBA" id="ARBA00022592"/>
    </source>
</evidence>
<dbReference type="SUPFAM" id="SSF53850">
    <property type="entry name" value="Periplasmic binding protein-like II"/>
    <property type="match status" value="1"/>
</dbReference>
<evidence type="ECO:0000256" key="3">
    <source>
        <dbReference type="ARBA" id="ARBA00008725"/>
    </source>
</evidence>
<keyword evidence="8" id="KW-0449">Lipoprotein</keyword>
<evidence type="ECO:0000256" key="9">
    <source>
        <dbReference type="SAM" id="Phobius"/>
    </source>
</evidence>
<comment type="subunit">
    <text evidence="4">The complex is composed of two ATP-binding proteins (PstB), two transmembrane proteins (PstC and PstA) and a solute-binding protein (PstS).</text>
</comment>
<keyword evidence="9" id="KW-1133">Transmembrane helix</keyword>
<protein>
    <submittedName>
        <fullName evidence="11">PstS family phosphate ABC transporter substrate-binding protein</fullName>
    </submittedName>
</protein>
<reference evidence="11 12" key="1">
    <citation type="submission" date="2024-09" db="EMBL/GenBank/DDBJ databases">
        <authorList>
            <person name="Sun Q."/>
            <person name="Mori K."/>
        </authorList>
    </citation>
    <scope>NUCLEOTIDE SEQUENCE [LARGE SCALE GENOMIC DNA]</scope>
    <source>
        <strain evidence="11 12">NCAIM B.02610</strain>
    </source>
</reference>
<keyword evidence="9" id="KW-0472">Membrane</keyword>
<comment type="caution">
    <text evidence="11">The sequence shown here is derived from an EMBL/GenBank/DDBJ whole genome shotgun (WGS) entry which is preliminary data.</text>
</comment>
<dbReference type="EMBL" id="JBHLUX010000008">
    <property type="protein sequence ID" value="MFC0469640.1"/>
    <property type="molecule type" value="Genomic_DNA"/>
</dbReference>
<dbReference type="Gene3D" id="3.40.190.10">
    <property type="entry name" value="Periplasmic binding protein-like II"/>
    <property type="match status" value="2"/>
</dbReference>
<evidence type="ECO:0000313" key="12">
    <source>
        <dbReference type="Proteomes" id="UP001589838"/>
    </source>
</evidence>
<evidence type="ECO:0000256" key="6">
    <source>
        <dbReference type="ARBA" id="ARBA00022729"/>
    </source>
</evidence>
<dbReference type="InterPro" id="IPR024370">
    <property type="entry name" value="PBP_domain"/>
</dbReference>
<dbReference type="PANTHER" id="PTHR30570:SF1">
    <property type="entry name" value="PHOSPHATE-BINDING PROTEIN PSTS"/>
    <property type="match status" value="1"/>
</dbReference>
<evidence type="ECO:0000256" key="1">
    <source>
        <dbReference type="ARBA" id="ARBA00002841"/>
    </source>
</evidence>
<feature type="transmembrane region" description="Helical" evidence="9">
    <location>
        <begin position="66"/>
        <end position="85"/>
    </location>
</feature>
<proteinExistence type="inferred from homology"/>
<dbReference type="InterPro" id="IPR050811">
    <property type="entry name" value="Phosphate_ABC_transporter"/>
</dbReference>
<name>A0ABV6K9A9_9BACI</name>
<evidence type="ECO:0000256" key="2">
    <source>
        <dbReference type="ARBA" id="ARBA00004193"/>
    </source>
</evidence>
<keyword evidence="5" id="KW-0813">Transport</keyword>
<keyword evidence="6" id="KW-0732">Signal</keyword>
<accession>A0ABV6K9A9</accession>
<keyword evidence="7" id="KW-0564">Palmitate</keyword>
<evidence type="ECO:0000313" key="11">
    <source>
        <dbReference type="EMBL" id="MFC0469640.1"/>
    </source>
</evidence>
<comment type="similarity">
    <text evidence="3">Belongs to the PstS family.</text>
</comment>
<keyword evidence="12" id="KW-1185">Reference proteome</keyword>
<comment type="subcellular location">
    <subcellularLocation>
        <location evidence="2">Cell membrane</location>
        <topology evidence="2">Lipid-anchor</topology>
    </subcellularLocation>
</comment>
<evidence type="ECO:0000256" key="4">
    <source>
        <dbReference type="ARBA" id="ARBA00011529"/>
    </source>
</evidence>
<keyword evidence="9" id="KW-0812">Transmembrane</keyword>
<comment type="function">
    <text evidence="1">Part of the ABC transporter complex PstSACB involved in phosphate import.</text>
</comment>
<dbReference type="PANTHER" id="PTHR30570">
    <property type="entry name" value="PERIPLASMIC PHOSPHATE BINDING COMPONENT OF PHOSPHATE ABC TRANSPORTER"/>
    <property type="match status" value="1"/>
</dbReference>
<feature type="transmembrane region" description="Helical" evidence="9">
    <location>
        <begin position="38"/>
        <end position="59"/>
    </location>
</feature>
<dbReference type="Pfam" id="PF12849">
    <property type="entry name" value="PBP_like_2"/>
    <property type="match status" value="1"/>
</dbReference>
<evidence type="ECO:0000259" key="10">
    <source>
        <dbReference type="Pfam" id="PF12849"/>
    </source>
</evidence>
<evidence type="ECO:0000256" key="8">
    <source>
        <dbReference type="ARBA" id="ARBA00023288"/>
    </source>
</evidence>